<reference evidence="3 4" key="1">
    <citation type="submission" date="2018-03" db="EMBL/GenBank/DDBJ databases">
        <title>Draft genome sequence of Rohu Carp (Labeo rohita).</title>
        <authorList>
            <person name="Das P."/>
            <person name="Kushwaha B."/>
            <person name="Joshi C.G."/>
            <person name="Kumar D."/>
            <person name="Nagpure N.S."/>
            <person name="Sahoo L."/>
            <person name="Das S.P."/>
            <person name="Bit A."/>
            <person name="Patnaik S."/>
            <person name="Meher P.K."/>
            <person name="Jayasankar P."/>
            <person name="Koringa P.G."/>
            <person name="Patel N.V."/>
            <person name="Hinsu A.T."/>
            <person name="Kumar R."/>
            <person name="Pandey M."/>
            <person name="Agarwal S."/>
            <person name="Srivastava S."/>
            <person name="Singh M."/>
            <person name="Iquebal M.A."/>
            <person name="Jaiswal S."/>
            <person name="Angadi U.B."/>
            <person name="Kumar N."/>
            <person name="Raza M."/>
            <person name="Shah T.M."/>
            <person name="Rai A."/>
            <person name="Jena J.K."/>
        </authorList>
    </citation>
    <scope>NUCLEOTIDE SEQUENCE [LARGE SCALE GENOMIC DNA]</scope>
    <source>
        <strain evidence="3">DASCIFA01</strain>
        <tissue evidence="3">Testis</tissue>
    </source>
</reference>
<feature type="compositionally biased region" description="Basic and acidic residues" evidence="2">
    <location>
        <begin position="42"/>
        <end position="51"/>
    </location>
</feature>
<dbReference type="Proteomes" id="UP000290572">
    <property type="component" value="Unassembled WGS sequence"/>
</dbReference>
<keyword evidence="1" id="KW-0175">Coiled coil</keyword>
<feature type="compositionally biased region" description="Polar residues" evidence="2">
    <location>
        <begin position="52"/>
        <end position="71"/>
    </location>
</feature>
<gene>
    <name evidence="3" type="ORF">ROHU_023743</name>
</gene>
<protein>
    <submittedName>
        <fullName evidence="3">HP-25-like protein</fullName>
    </submittedName>
</protein>
<evidence type="ECO:0000256" key="1">
    <source>
        <dbReference type="SAM" id="Coils"/>
    </source>
</evidence>
<comment type="caution">
    <text evidence="3">The sequence shown here is derived from an EMBL/GenBank/DDBJ whole genome shotgun (WGS) entry which is preliminary data.</text>
</comment>
<evidence type="ECO:0000313" key="3">
    <source>
        <dbReference type="EMBL" id="RXN21859.1"/>
    </source>
</evidence>
<evidence type="ECO:0000313" key="4">
    <source>
        <dbReference type="Proteomes" id="UP000290572"/>
    </source>
</evidence>
<feature type="compositionally biased region" description="Low complexity" evidence="2">
    <location>
        <begin position="80"/>
        <end position="93"/>
    </location>
</feature>
<dbReference type="EMBL" id="QBIY01012605">
    <property type="protein sequence ID" value="RXN21859.1"/>
    <property type="molecule type" value="Genomic_DNA"/>
</dbReference>
<accession>A0A498MKK1</accession>
<name>A0A498MKK1_LABRO</name>
<feature type="coiled-coil region" evidence="1">
    <location>
        <begin position="115"/>
        <end position="156"/>
    </location>
</feature>
<organism evidence="3 4">
    <name type="scientific">Labeo rohita</name>
    <name type="common">Indian major carp</name>
    <name type="synonym">Cyprinus rohita</name>
    <dbReference type="NCBI Taxonomy" id="84645"/>
    <lineage>
        <taxon>Eukaryota</taxon>
        <taxon>Metazoa</taxon>
        <taxon>Chordata</taxon>
        <taxon>Craniata</taxon>
        <taxon>Vertebrata</taxon>
        <taxon>Euteleostomi</taxon>
        <taxon>Actinopterygii</taxon>
        <taxon>Neopterygii</taxon>
        <taxon>Teleostei</taxon>
        <taxon>Ostariophysi</taxon>
        <taxon>Cypriniformes</taxon>
        <taxon>Cyprinidae</taxon>
        <taxon>Labeoninae</taxon>
        <taxon>Labeonini</taxon>
        <taxon>Labeo</taxon>
    </lineage>
</organism>
<sequence>MGQIIIPHVPDVGRHYVAILERQYTVTTRNHKRVTIHRKKDMSHIPERKEQSQSPNTNVNLPLRTGQSISKEIQDDSPMSHSPETTEEGTSSEAQNNIKEPTSALQICTDLLQELGTTKEKLQATETRLKALETSQQELMSRLANSEAQIEKIKMENKG</sequence>
<proteinExistence type="predicted"/>
<evidence type="ECO:0000256" key="2">
    <source>
        <dbReference type="SAM" id="MobiDB-lite"/>
    </source>
</evidence>
<feature type="region of interest" description="Disordered" evidence="2">
    <location>
        <begin position="31"/>
        <end position="102"/>
    </location>
</feature>
<keyword evidence="4" id="KW-1185">Reference proteome</keyword>
<feature type="compositionally biased region" description="Basic residues" evidence="2">
    <location>
        <begin position="31"/>
        <end position="41"/>
    </location>
</feature>
<dbReference type="AlphaFoldDB" id="A0A498MKK1"/>